<dbReference type="InterPro" id="IPR036396">
    <property type="entry name" value="Cyt_P450_sf"/>
</dbReference>
<evidence type="ECO:0000256" key="4">
    <source>
        <dbReference type="ARBA" id="ARBA00023002"/>
    </source>
</evidence>
<evidence type="ECO:0000256" key="2">
    <source>
        <dbReference type="ARBA" id="ARBA00022617"/>
    </source>
</evidence>
<evidence type="ECO:0000256" key="6">
    <source>
        <dbReference type="ARBA" id="ARBA00023033"/>
    </source>
</evidence>
<evidence type="ECO:0000256" key="5">
    <source>
        <dbReference type="ARBA" id="ARBA00023004"/>
    </source>
</evidence>
<keyword evidence="5 7" id="KW-0408">Iron</keyword>
<dbReference type="GO" id="GO:0020037">
    <property type="term" value="F:heme binding"/>
    <property type="evidence" value="ECO:0007669"/>
    <property type="project" value="InterPro"/>
</dbReference>
<proteinExistence type="inferred from homology"/>
<accession>A0A4V3WJM9</accession>
<keyword evidence="6 8" id="KW-0503">Monooxygenase</keyword>
<evidence type="ECO:0000313" key="9">
    <source>
        <dbReference type="EMBL" id="THF97576.1"/>
    </source>
</evidence>
<dbReference type="GO" id="GO:0004497">
    <property type="term" value="F:monooxygenase activity"/>
    <property type="evidence" value="ECO:0007669"/>
    <property type="project" value="UniProtKB-KW"/>
</dbReference>
<dbReference type="PRINTS" id="PR00385">
    <property type="entry name" value="P450"/>
</dbReference>
<dbReference type="PANTHER" id="PTHR47955">
    <property type="entry name" value="CYTOCHROME P450 FAMILY 71 PROTEIN"/>
    <property type="match status" value="1"/>
</dbReference>
<dbReference type="PROSITE" id="PS00086">
    <property type="entry name" value="CYTOCHROME_P450"/>
    <property type="match status" value="1"/>
</dbReference>
<evidence type="ECO:0000256" key="1">
    <source>
        <dbReference type="ARBA" id="ARBA00010617"/>
    </source>
</evidence>
<organism evidence="9 10">
    <name type="scientific">Camellia sinensis var. sinensis</name>
    <name type="common">China tea</name>
    <dbReference type="NCBI Taxonomy" id="542762"/>
    <lineage>
        <taxon>Eukaryota</taxon>
        <taxon>Viridiplantae</taxon>
        <taxon>Streptophyta</taxon>
        <taxon>Embryophyta</taxon>
        <taxon>Tracheophyta</taxon>
        <taxon>Spermatophyta</taxon>
        <taxon>Magnoliopsida</taxon>
        <taxon>eudicotyledons</taxon>
        <taxon>Gunneridae</taxon>
        <taxon>Pentapetalae</taxon>
        <taxon>asterids</taxon>
        <taxon>Ericales</taxon>
        <taxon>Theaceae</taxon>
        <taxon>Camellia</taxon>
    </lineage>
</organism>
<protein>
    <submittedName>
        <fullName evidence="9">Uncharacterized protein</fullName>
    </submittedName>
</protein>
<dbReference type="InterPro" id="IPR017972">
    <property type="entry name" value="Cyt_P450_CS"/>
</dbReference>
<dbReference type="InterPro" id="IPR001128">
    <property type="entry name" value="Cyt_P450"/>
</dbReference>
<comment type="cofactor">
    <cofactor evidence="7">
        <name>heme</name>
        <dbReference type="ChEBI" id="CHEBI:30413"/>
    </cofactor>
</comment>
<keyword evidence="10" id="KW-1185">Reference proteome</keyword>
<dbReference type="Proteomes" id="UP000306102">
    <property type="component" value="Unassembled WGS sequence"/>
</dbReference>
<dbReference type="Pfam" id="PF00067">
    <property type="entry name" value="p450"/>
    <property type="match status" value="1"/>
</dbReference>
<dbReference type="CDD" id="cd11072">
    <property type="entry name" value="CYP71-like"/>
    <property type="match status" value="1"/>
</dbReference>
<dbReference type="AlphaFoldDB" id="A0A4V3WJM9"/>
<dbReference type="FunFam" id="1.10.630.10:FF:000011">
    <property type="entry name" value="Cytochrome P450 83B1"/>
    <property type="match status" value="1"/>
</dbReference>
<comment type="caution">
    <text evidence="9">The sequence shown here is derived from an EMBL/GenBank/DDBJ whole genome shotgun (WGS) entry which is preliminary data.</text>
</comment>
<evidence type="ECO:0000313" key="10">
    <source>
        <dbReference type="Proteomes" id="UP000306102"/>
    </source>
</evidence>
<feature type="binding site" description="axial binding residue" evidence="7">
    <location>
        <position position="461"/>
    </location>
    <ligand>
        <name>heme</name>
        <dbReference type="ChEBI" id="CHEBI:30413"/>
    </ligand>
    <ligandPart>
        <name>Fe</name>
        <dbReference type="ChEBI" id="CHEBI:18248"/>
    </ligandPart>
</feature>
<dbReference type="GO" id="GO:0005506">
    <property type="term" value="F:iron ion binding"/>
    <property type="evidence" value="ECO:0007669"/>
    <property type="project" value="InterPro"/>
</dbReference>
<evidence type="ECO:0000256" key="7">
    <source>
        <dbReference type="PIRSR" id="PIRSR602401-1"/>
    </source>
</evidence>
<keyword evidence="2 7" id="KW-0349">Heme</keyword>
<name>A0A4V3WJM9_CAMSN</name>
<comment type="similarity">
    <text evidence="1 8">Belongs to the cytochrome P450 family.</text>
</comment>
<dbReference type="PRINTS" id="PR00463">
    <property type="entry name" value="EP450I"/>
</dbReference>
<dbReference type="PANTHER" id="PTHR47955:SF15">
    <property type="entry name" value="CYTOCHROME P450 71A2-LIKE"/>
    <property type="match status" value="1"/>
</dbReference>
<dbReference type="InterPro" id="IPR002401">
    <property type="entry name" value="Cyt_P450_E_grp-I"/>
</dbReference>
<evidence type="ECO:0000256" key="3">
    <source>
        <dbReference type="ARBA" id="ARBA00022723"/>
    </source>
</evidence>
<dbReference type="Gene3D" id="1.10.630.10">
    <property type="entry name" value="Cytochrome P450"/>
    <property type="match status" value="1"/>
</dbReference>
<dbReference type="GO" id="GO:0016705">
    <property type="term" value="F:oxidoreductase activity, acting on paired donors, with incorporation or reduction of molecular oxygen"/>
    <property type="evidence" value="ECO:0007669"/>
    <property type="project" value="InterPro"/>
</dbReference>
<dbReference type="EMBL" id="SDRB02012490">
    <property type="protein sequence ID" value="THF97576.1"/>
    <property type="molecule type" value="Genomic_DNA"/>
</dbReference>
<sequence length="519" mass="58687">MSSVMQFLEQKFTLFQPLSFSLLLFLSLPFLLKWLLSTTTTTKKNLPPSPLKLPIIGNLHQLGLYPHRSLLSLSKLHGPVMILHLGSSPAVVVSSAAAAKEIMKTHDLIFSNRPEFRINRKLLYDLKDVSVAPYGEYWRQLKSIFVLQLLSTKRVQSFRPAREAETINMLDFIEKSCISSPSSPPLNLSEMFSWLTSDVVCMAAFGKKYRVGERGEKFQKLLREFVGLVGGFDVGDFIPWLGWVSRLSGKDGEVDRVAKELDEFLDSVVQEHEDRMVECGGESDESKEDFVDTMLKIQRDNKSSVTIDRDSIKALLLDVFAGGTDTTSTVLEWAMTQLLRHPKTMKKLQTEIRAIARGKPTVTEDDLDKMDYLKAVIKETLRLHPPVPMPIPREASQEVDVMGYHIAAKTIVIINAWAIGRDPESWERPEEFWPERFFNSAVDFRGHDFELIPFGAGRRGCPGISFAMATNEIVLANLMHKFDWEFPEGVKGEDLDMSECTGLTIHRKVPLFAVATPCF</sequence>
<keyword evidence="4 8" id="KW-0560">Oxidoreductase</keyword>
<dbReference type="STRING" id="542762.A0A4V3WJM9"/>
<evidence type="ECO:0000256" key="8">
    <source>
        <dbReference type="RuleBase" id="RU000461"/>
    </source>
</evidence>
<dbReference type="SUPFAM" id="SSF48264">
    <property type="entry name" value="Cytochrome P450"/>
    <property type="match status" value="1"/>
</dbReference>
<keyword evidence="3 7" id="KW-0479">Metal-binding</keyword>
<gene>
    <name evidence="9" type="ORF">TEA_004358</name>
</gene>
<reference evidence="9 10" key="1">
    <citation type="journal article" date="2018" name="Proc. Natl. Acad. Sci. U.S.A.">
        <title>Draft genome sequence of Camellia sinensis var. sinensis provides insights into the evolution of the tea genome and tea quality.</title>
        <authorList>
            <person name="Wei C."/>
            <person name="Yang H."/>
            <person name="Wang S."/>
            <person name="Zhao J."/>
            <person name="Liu C."/>
            <person name="Gao L."/>
            <person name="Xia E."/>
            <person name="Lu Y."/>
            <person name="Tai Y."/>
            <person name="She G."/>
            <person name="Sun J."/>
            <person name="Cao H."/>
            <person name="Tong W."/>
            <person name="Gao Q."/>
            <person name="Li Y."/>
            <person name="Deng W."/>
            <person name="Jiang X."/>
            <person name="Wang W."/>
            <person name="Chen Q."/>
            <person name="Zhang S."/>
            <person name="Li H."/>
            <person name="Wu J."/>
            <person name="Wang P."/>
            <person name="Li P."/>
            <person name="Shi C."/>
            <person name="Zheng F."/>
            <person name="Jian J."/>
            <person name="Huang B."/>
            <person name="Shan D."/>
            <person name="Shi M."/>
            <person name="Fang C."/>
            <person name="Yue Y."/>
            <person name="Li F."/>
            <person name="Li D."/>
            <person name="Wei S."/>
            <person name="Han B."/>
            <person name="Jiang C."/>
            <person name="Yin Y."/>
            <person name="Xia T."/>
            <person name="Zhang Z."/>
            <person name="Bennetzen J.L."/>
            <person name="Zhao S."/>
            <person name="Wan X."/>
        </authorList>
    </citation>
    <scope>NUCLEOTIDE SEQUENCE [LARGE SCALE GENOMIC DNA]</scope>
    <source>
        <strain evidence="10">cv. Shuchazao</strain>
        <tissue evidence="9">Leaf</tissue>
    </source>
</reference>